<dbReference type="Proteomes" id="UP000094769">
    <property type="component" value="Unassembled WGS sequence"/>
</dbReference>
<accession>A0A7Z0VJZ1</accession>
<dbReference type="PANTHER" id="PTHR12592:SF0">
    <property type="entry name" value="ATP-DEPENDENT (S)-NAD(P)H-HYDRATE DEHYDRATASE"/>
    <property type="match status" value="1"/>
</dbReference>
<dbReference type="GO" id="GO:0052856">
    <property type="term" value="F:NAD(P)HX epimerase activity"/>
    <property type="evidence" value="ECO:0007669"/>
    <property type="project" value="UniProtKB-UniRule"/>
</dbReference>
<protein>
    <recommendedName>
        <fullName evidence="19">Bifunctional NAD(P)H-hydrate repair enzyme</fullName>
    </recommendedName>
    <alternativeName>
        <fullName evidence="19">Nicotinamide nucleotide repair protein</fullName>
    </alternativeName>
    <domain>
        <recommendedName>
            <fullName evidence="19">ADP-dependent (S)-NAD(P)H-hydrate dehydratase</fullName>
            <ecNumber evidence="19">4.2.1.136</ecNumber>
        </recommendedName>
        <alternativeName>
            <fullName evidence="19">ADP-dependent NAD(P)HX dehydratase</fullName>
        </alternativeName>
    </domain>
    <domain>
        <recommendedName>
            <fullName evidence="19">NAD(P)H-hydrate epimerase</fullName>
            <ecNumber evidence="19">5.1.99.6</ecNumber>
        </recommendedName>
    </domain>
</protein>
<comment type="catalytic activity">
    <reaction evidence="2 18 19">
        <text>(6R)-NADPHX = (6S)-NADPHX</text>
        <dbReference type="Rhea" id="RHEA:32227"/>
        <dbReference type="ChEBI" id="CHEBI:64076"/>
        <dbReference type="ChEBI" id="CHEBI:64077"/>
        <dbReference type="EC" id="5.1.99.6"/>
    </reaction>
</comment>
<keyword evidence="23" id="KW-1185">Reference proteome</keyword>
<dbReference type="InterPro" id="IPR036652">
    <property type="entry name" value="YjeF_N_dom_sf"/>
</dbReference>
<sequence length="503" mass="54079">MRVMPHTEELPYALYRARQVREFDRIAIEEYDIPGAELMERAGSGAYRFLKQRWPDLSEIVVVCGTGNNGGDGYVVARLASQAGLRVRVLQLGEAPQLKGDALIMAESWTALGHPIEPFEDLGNPDLIVDAVLGTGLERDVTGRWASAIEQINRHRAEVFAIDIPSGLHADTGRIMGCAIEAAATISFIGLKQGMFTGRGPDCCGEIIFDALGIPARVYAHQLLACKRIDWRKRCGLVTPRRRTAHKGDFGHLLVIAGDRGYSGAARLAAEAAARSGVGLVTLATHPDHAHCINLGRPELMVRGVSEVQEIEQLTQRADALVLGPGLGRNAWGEMCYRAALDSTLPVVIDADGLNWLAEWPQQRKNWILTPHPGEASRLLGNDTKRVEYDRFQAAEKIQQRFGGVVILKGAGTLICDGSTQPASLCSDGNPGMATGGCGDVLSGIIGAFMAQDYTNREAAEMGVCLHAAAGDRAAANGEIGLLAGDLLPEVRTLLNEAHSCLK</sequence>
<evidence type="ECO:0000259" key="20">
    <source>
        <dbReference type="PROSITE" id="PS51383"/>
    </source>
</evidence>
<keyword evidence="6 17" id="KW-0547">Nucleotide-binding</keyword>
<dbReference type="PANTHER" id="PTHR12592">
    <property type="entry name" value="ATP-DEPENDENT (S)-NAD(P)H-HYDRATE DEHYDRATASE FAMILY MEMBER"/>
    <property type="match status" value="1"/>
</dbReference>
<comment type="subunit">
    <text evidence="17">Homotetramer.</text>
</comment>
<dbReference type="Pfam" id="PF03853">
    <property type="entry name" value="YjeF_N"/>
    <property type="match status" value="1"/>
</dbReference>
<dbReference type="PIRSF" id="PIRSF017184">
    <property type="entry name" value="Nnr"/>
    <property type="match status" value="1"/>
</dbReference>
<evidence type="ECO:0000256" key="18">
    <source>
        <dbReference type="HAMAP-Rule" id="MF_01966"/>
    </source>
</evidence>
<dbReference type="InterPro" id="IPR030677">
    <property type="entry name" value="Nnr"/>
</dbReference>
<dbReference type="Gene3D" id="3.40.1190.20">
    <property type="match status" value="1"/>
</dbReference>
<evidence type="ECO:0000256" key="3">
    <source>
        <dbReference type="ARBA" id="ARBA00006001"/>
    </source>
</evidence>
<comment type="catalytic activity">
    <reaction evidence="1 18 19">
        <text>(6R)-NADHX = (6S)-NADHX</text>
        <dbReference type="Rhea" id="RHEA:32215"/>
        <dbReference type="ChEBI" id="CHEBI:64074"/>
        <dbReference type="ChEBI" id="CHEBI:64075"/>
        <dbReference type="EC" id="5.1.99.6"/>
    </reaction>
</comment>
<evidence type="ECO:0000259" key="21">
    <source>
        <dbReference type="PROSITE" id="PS51385"/>
    </source>
</evidence>
<comment type="caution">
    <text evidence="18">Lacks conserved residue(s) required for the propagation of feature annotation.</text>
</comment>
<feature type="domain" description="YjeF C-terminal" evidence="20">
    <location>
        <begin position="230"/>
        <end position="498"/>
    </location>
</feature>
<keyword evidence="13" id="KW-0511">Multifunctional enzyme</keyword>
<dbReference type="NCBIfam" id="TIGR00197">
    <property type="entry name" value="yjeF_nterm"/>
    <property type="match status" value="1"/>
</dbReference>
<keyword evidence="10 17" id="KW-0520">NAD</keyword>
<evidence type="ECO:0000256" key="7">
    <source>
        <dbReference type="ARBA" id="ARBA00022840"/>
    </source>
</evidence>
<evidence type="ECO:0000256" key="1">
    <source>
        <dbReference type="ARBA" id="ARBA00000013"/>
    </source>
</evidence>
<name>A0A7Z0VJZ1_9GAMM</name>
<comment type="function">
    <text evidence="18">Catalyzes the epimerization of the S- and R-forms of NAD(P)HX, a damaged form of NAD(P)H that is a result of enzymatic or heat-dependent hydration. This is a prerequisite for the S-specific NAD(P)H-hydrate dehydratase to allow the repair of both epimers of NAD(P)HX.</text>
</comment>
<dbReference type="NCBIfam" id="TIGR00196">
    <property type="entry name" value="yjeF_cterm"/>
    <property type="match status" value="1"/>
</dbReference>
<evidence type="ECO:0000313" key="22">
    <source>
        <dbReference type="EMBL" id="ODJ86978.1"/>
    </source>
</evidence>
<evidence type="ECO:0000256" key="6">
    <source>
        <dbReference type="ARBA" id="ARBA00022741"/>
    </source>
</evidence>
<evidence type="ECO:0000256" key="11">
    <source>
        <dbReference type="ARBA" id="ARBA00023235"/>
    </source>
</evidence>
<evidence type="ECO:0000256" key="15">
    <source>
        <dbReference type="ARBA" id="ARBA00048238"/>
    </source>
</evidence>
<comment type="caution">
    <text evidence="22">The sequence shown here is derived from an EMBL/GenBank/DDBJ whole genome shotgun (WGS) entry which is preliminary data.</text>
</comment>
<evidence type="ECO:0000256" key="4">
    <source>
        <dbReference type="ARBA" id="ARBA00009524"/>
    </source>
</evidence>
<keyword evidence="11 18" id="KW-0413">Isomerase</keyword>
<evidence type="ECO:0000256" key="17">
    <source>
        <dbReference type="HAMAP-Rule" id="MF_01965"/>
    </source>
</evidence>
<dbReference type="PROSITE" id="PS01050">
    <property type="entry name" value="YJEF_C_2"/>
    <property type="match status" value="1"/>
</dbReference>
<feature type="binding site" evidence="17">
    <location>
        <position position="372"/>
    </location>
    <ligand>
        <name>(6S)-NADPHX</name>
        <dbReference type="ChEBI" id="CHEBI:64076"/>
    </ligand>
</feature>
<evidence type="ECO:0000256" key="9">
    <source>
        <dbReference type="ARBA" id="ARBA00022958"/>
    </source>
</evidence>
<dbReference type="SUPFAM" id="SSF64153">
    <property type="entry name" value="YjeF N-terminal domain-like"/>
    <property type="match status" value="1"/>
</dbReference>
<evidence type="ECO:0000256" key="10">
    <source>
        <dbReference type="ARBA" id="ARBA00023027"/>
    </source>
</evidence>
<dbReference type="InterPro" id="IPR029056">
    <property type="entry name" value="Ribokinase-like"/>
</dbReference>
<keyword evidence="9 18" id="KW-0630">Potassium</keyword>
<evidence type="ECO:0000256" key="8">
    <source>
        <dbReference type="ARBA" id="ARBA00022857"/>
    </source>
</evidence>
<feature type="domain" description="YjeF N-terminal" evidence="21">
    <location>
        <begin position="20"/>
        <end position="220"/>
    </location>
</feature>
<evidence type="ECO:0000256" key="13">
    <source>
        <dbReference type="ARBA" id="ARBA00023268"/>
    </source>
</evidence>
<feature type="binding site" evidence="18">
    <location>
        <position position="130"/>
    </location>
    <ligand>
        <name>K(+)</name>
        <dbReference type="ChEBI" id="CHEBI:29103"/>
    </ligand>
</feature>
<feature type="binding site" evidence="18">
    <location>
        <position position="163"/>
    </location>
    <ligand>
        <name>(6S)-NADPHX</name>
        <dbReference type="ChEBI" id="CHEBI:64076"/>
    </ligand>
</feature>
<keyword evidence="5 18" id="KW-0479">Metal-binding</keyword>
<comment type="function">
    <text evidence="17">Catalyzes the dehydration of the S-form of NAD(P)HX at the expense of ADP, which is converted to AMP. Together with NAD(P)HX epimerase, which catalyzes the epimerization of the S- and R-forms, the enzyme allows the repair of both epimers of NAD(P)HX, a damaged form of NAD(P)H that is a result of enzymatic or heat-dependent hydration.</text>
</comment>
<comment type="catalytic activity">
    <reaction evidence="15 17 19">
        <text>(6S)-NADHX + ADP = AMP + phosphate + NADH + H(+)</text>
        <dbReference type="Rhea" id="RHEA:32223"/>
        <dbReference type="ChEBI" id="CHEBI:15378"/>
        <dbReference type="ChEBI" id="CHEBI:43474"/>
        <dbReference type="ChEBI" id="CHEBI:57945"/>
        <dbReference type="ChEBI" id="CHEBI:64074"/>
        <dbReference type="ChEBI" id="CHEBI:456215"/>
        <dbReference type="ChEBI" id="CHEBI:456216"/>
        <dbReference type="EC" id="4.2.1.136"/>
    </reaction>
</comment>
<dbReference type="SUPFAM" id="SSF53613">
    <property type="entry name" value="Ribokinase-like"/>
    <property type="match status" value="1"/>
</dbReference>
<evidence type="ECO:0000256" key="19">
    <source>
        <dbReference type="PIRNR" id="PIRNR017184"/>
    </source>
</evidence>
<dbReference type="Pfam" id="PF01256">
    <property type="entry name" value="Carb_kinase"/>
    <property type="match status" value="1"/>
</dbReference>
<comment type="similarity">
    <text evidence="17">Belongs to the NnrD/CARKD family.</text>
</comment>
<dbReference type="HAMAP" id="MF_01965">
    <property type="entry name" value="NADHX_dehydratase"/>
    <property type="match status" value="1"/>
</dbReference>
<dbReference type="InterPro" id="IPR004443">
    <property type="entry name" value="YjeF_N_dom"/>
</dbReference>
<dbReference type="EC" id="4.2.1.136" evidence="19"/>
<evidence type="ECO:0000313" key="23">
    <source>
        <dbReference type="Proteomes" id="UP000094769"/>
    </source>
</evidence>
<feature type="binding site" evidence="18">
    <location>
        <begin position="134"/>
        <end position="140"/>
    </location>
    <ligand>
        <name>(6S)-NADPHX</name>
        <dbReference type="ChEBI" id="CHEBI:64076"/>
    </ligand>
</feature>
<keyword evidence="7 17" id="KW-0067">ATP-binding</keyword>
<dbReference type="EC" id="5.1.99.6" evidence="19"/>
<comment type="cofactor">
    <cofactor evidence="17">
        <name>Mg(2+)</name>
        <dbReference type="ChEBI" id="CHEBI:18420"/>
    </cofactor>
</comment>
<feature type="binding site" evidence="17">
    <location>
        <position position="326"/>
    </location>
    <ligand>
        <name>(6S)-NADPHX</name>
        <dbReference type="ChEBI" id="CHEBI:64076"/>
    </ligand>
</feature>
<comment type="similarity">
    <text evidence="3 19">In the N-terminal section; belongs to the NnrE/AIBP family.</text>
</comment>
<feature type="binding site" evidence="18">
    <location>
        <position position="166"/>
    </location>
    <ligand>
        <name>K(+)</name>
        <dbReference type="ChEBI" id="CHEBI:29103"/>
    </ligand>
</feature>
<evidence type="ECO:0000256" key="5">
    <source>
        <dbReference type="ARBA" id="ARBA00022723"/>
    </source>
</evidence>
<feature type="binding site" evidence="17">
    <location>
        <position position="265"/>
    </location>
    <ligand>
        <name>(6S)-NADPHX</name>
        <dbReference type="ChEBI" id="CHEBI:64076"/>
    </ligand>
</feature>
<feature type="binding site" evidence="18">
    <location>
        <begin position="68"/>
        <end position="72"/>
    </location>
    <ligand>
        <name>(6S)-NADPHX</name>
        <dbReference type="ChEBI" id="CHEBI:64076"/>
    </ligand>
</feature>
<dbReference type="GO" id="GO:0110051">
    <property type="term" value="P:metabolite repair"/>
    <property type="evidence" value="ECO:0007669"/>
    <property type="project" value="TreeGrafter"/>
</dbReference>
<keyword evidence="12 17" id="KW-0456">Lyase</keyword>
<dbReference type="CDD" id="cd01171">
    <property type="entry name" value="YXKO-related"/>
    <property type="match status" value="1"/>
</dbReference>
<dbReference type="Gene3D" id="3.40.50.10260">
    <property type="entry name" value="YjeF N-terminal domain"/>
    <property type="match status" value="1"/>
</dbReference>
<comment type="catalytic activity">
    <reaction evidence="16 17 19">
        <text>(6S)-NADPHX + ADP = AMP + phosphate + NADPH + H(+)</text>
        <dbReference type="Rhea" id="RHEA:32235"/>
        <dbReference type="ChEBI" id="CHEBI:15378"/>
        <dbReference type="ChEBI" id="CHEBI:43474"/>
        <dbReference type="ChEBI" id="CHEBI:57783"/>
        <dbReference type="ChEBI" id="CHEBI:64076"/>
        <dbReference type="ChEBI" id="CHEBI:456215"/>
        <dbReference type="ChEBI" id="CHEBI:456216"/>
        <dbReference type="EC" id="4.2.1.136"/>
    </reaction>
</comment>
<evidence type="ECO:0000256" key="2">
    <source>
        <dbReference type="ARBA" id="ARBA00000909"/>
    </source>
</evidence>
<comment type="cofactor">
    <cofactor evidence="18 19">
        <name>K(+)</name>
        <dbReference type="ChEBI" id="CHEBI:29103"/>
    </cofactor>
    <text evidence="18 19">Binds 1 potassium ion per subunit.</text>
</comment>
<evidence type="ECO:0000256" key="12">
    <source>
        <dbReference type="ARBA" id="ARBA00023239"/>
    </source>
</evidence>
<dbReference type="RefSeq" id="WP_320410405.1">
    <property type="nucleotide sequence ID" value="NZ_MARB01000015.1"/>
</dbReference>
<dbReference type="PROSITE" id="PS51383">
    <property type="entry name" value="YJEF_C_3"/>
    <property type="match status" value="1"/>
</dbReference>
<proteinExistence type="inferred from homology"/>
<evidence type="ECO:0000256" key="14">
    <source>
        <dbReference type="ARBA" id="ARBA00025153"/>
    </source>
</evidence>
<dbReference type="GO" id="GO:0046872">
    <property type="term" value="F:metal ion binding"/>
    <property type="evidence" value="ECO:0007669"/>
    <property type="project" value="UniProtKB-UniRule"/>
</dbReference>
<dbReference type="GO" id="GO:0005524">
    <property type="term" value="F:ATP binding"/>
    <property type="evidence" value="ECO:0007669"/>
    <property type="project" value="UniProtKB-UniRule"/>
</dbReference>
<feature type="binding site" evidence="17">
    <location>
        <begin position="409"/>
        <end position="413"/>
    </location>
    <ligand>
        <name>AMP</name>
        <dbReference type="ChEBI" id="CHEBI:456215"/>
    </ligand>
</feature>
<reference evidence="22 23" key="1">
    <citation type="submission" date="2016-06" db="EMBL/GenBank/DDBJ databases">
        <title>Genome sequence of endosymbiont of Candidatus Endolucinida thiodiazotropha.</title>
        <authorList>
            <person name="Poehlein A."/>
            <person name="Koenig S."/>
            <person name="Heiden S.E."/>
            <person name="Thuermer A."/>
            <person name="Voget S."/>
            <person name="Daniel R."/>
            <person name="Markert S."/>
            <person name="Gros O."/>
            <person name="Schweder T."/>
        </authorList>
    </citation>
    <scope>NUCLEOTIDE SEQUENCE [LARGE SCALE GENOMIC DNA]</scope>
    <source>
        <strain evidence="22 23">COS</strain>
    </source>
</reference>
<evidence type="ECO:0000256" key="16">
    <source>
        <dbReference type="ARBA" id="ARBA00049209"/>
    </source>
</evidence>
<comment type="similarity">
    <text evidence="4 19">In the C-terminal section; belongs to the NnrD/CARKD family.</text>
</comment>
<feature type="binding site" evidence="17">
    <location>
        <position position="439"/>
    </location>
    <ligand>
        <name>AMP</name>
        <dbReference type="ChEBI" id="CHEBI:456215"/>
    </ligand>
</feature>
<dbReference type="GO" id="GO:0046496">
    <property type="term" value="P:nicotinamide nucleotide metabolic process"/>
    <property type="evidence" value="ECO:0007669"/>
    <property type="project" value="UniProtKB-UniRule"/>
</dbReference>
<dbReference type="HAMAP" id="MF_01966">
    <property type="entry name" value="NADHX_epimerase"/>
    <property type="match status" value="1"/>
</dbReference>
<dbReference type="InterPro" id="IPR000631">
    <property type="entry name" value="CARKD"/>
</dbReference>
<dbReference type="AlphaFoldDB" id="A0A7Z0VJZ1"/>
<keyword evidence="8 17" id="KW-0521">NADP</keyword>
<dbReference type="EMBL" id="MARB01000015">
    <property type="protein sequence ID" value="ODJ86978.1"/>
    <property type="molecule type" value="Genomic_DNA"/>
</dbReference>
<feature type="binding site" evidence="17">
    <location>
        <position position="440"/>
    </location>
    <ligand>
        <name>(6S)-NADPHX</name>
        <dbReference type="ChEBI" id="CHEBI:64076"/>
    </ligand>
</feature>
<gene>
    <name evidence="22" type="primary">nnr</name>
    <name evidence="17" type="synonym">nnrD</name>
    <name evidence="18" type="synonym">nnrE</name>
    <name evidence="22" type="ORF">CODIS_27270</name>
</gene>
<organism evidence="22 23">
    <name type="scientific">Candidatus Thiodiazotropha endolucinida</name>
    <dbReference type="NCBI Taxonomy" id="1655433"/>
    <lineage>
        <taxon>Bacteria</taxon>
        <taxon>Pseudomonadati</taxon>
        <taxon>Pseudomonadota</taxon>
        <taxon>Gammaproteobacteria</taxon>
        <taxon>Chromatiales</taxon>
        <taxon>Sedimenticolaceae</taxon>
        <taxon>Candidatus Thiodiazotropha</taxon>
    </lineage>
</organism>
<feature type="binding site" evidence="18">
    <location>
        <position position="69"/>
    </location>
    <ligand>
        <name>K(+)</name>
        <dbReference type="ChEBI" id="CHEBI:29103"/>
    </ligand>
</feature>
<comment type="function">
    <text evidence="14 19">Bifunctional enzyme that catalyzes the epimerization of the S- and R-forms of NAD(P)HX and the dehydration of the S-form of NAD(P)HX at the expense of ADP, which is converted to AMP. This allows the repair of both epimers of NAD(P)HX, a damaged form of NAD(P)H that is a result of enzymatic or heat-dependent hydration.</text>
</comment>
<dbReference type="InterPro" id="IPR017953">
    <property type="entry name" value="Carbohydrate_kinase_pred_CS"/>
</dbReference>
<dbReference type="GO" id="GO:0052855">
    <property type="term" value="F:ADP-dependent NAD(P)H-hydrate dehydratase activity"/>
    <property type="evidence" value="ECO:0007669"/>
    <property type="project" value="UniProtKB-UniRule"/>
</dbReference>
<comment type="similarity">
    <text evidence="18">Belongs to the NnrE/AIBP family.</text>
</comment>
<dbReference type="PROSITE" id="PS51385">
    <property type="entry name" value="YJEF_N"/>
    <property type="match status" value="1"/>
</dbReference>